<name>N0BDB6_9EURY</name>
<dbReference type="AlphaFoldDB" id="N0BDB6"/>
<sequence length="85" mass="10164">MFLVQMKRIRFPDGSENVILLEDEKTGAKFLAKRPTKDQLMWISTGKYEIVEELTLEEIEKRVKEIEKKVEKEIEKESEENNYDQ</sequence>
<accession>N0BDB6</accession>
<proteinExistence type="predicted"/>
<dbReference type="STRING" id="387631.Asulf_00208"/>
<keyword evidence="2" id="KW-1185">Reference proteome</keyword>
<organism evidence="1 2">
    <name type="scientific">Archaeoglobus sulfaticallidus PM70-1</name>
    <dbReference type="NCBI Taxonomy" id="387631"/>
    <lineage>
        <taxon>Archaea</taxon>
        <taxon>Methanobacteriati</taxon>
        <taxon>Methanobacteriota</taxon>
        <taxon>Archaeoglobi</taxon>
        <taxon>Archaeoglobales</taxon>
        <taxon>Archaeoglobaceae</taxon>
        <taxon>Archaeoglobus</taxon>
    </lineage>
</organism>
<dbReference type="Proteomes" id="UP000013307">
    <property type="component" value="Chromosome"/>
</dbReference>
<dbReference type="HOGENOM" id="CLU_2504783_0_0_2"/>
<evidence type="ECO:0000313" key="2">
    <source>
        <dbReference type="Proteomes" id="UP000013307"/>
    </source>
</evidence>
<protein>
    <submittedName>
        <fullName evidence="1">Uncharacterized protein</fullName>
    </submittedName>
</protein>
<gene>
    <name evidence="1" type="ORF">Asulf_00208</name>
</gene>
<dbReference type="KEGG" id="ast:Asulf_00208"/>
<evidence type="ECO:0000313" key="1">
    <source>
        <dbReference type="EMBL" id="AGK60242.1"/>
    </source>
</evidence>
<reference evidence="1 2" key="1">
    <citation type="journal article" date="2013" name="Genome Announc.">
        <title>Complete Genome Sequence of the Thermophilic and Facultatively Chemolithoautotrophic Sulfate Reducer Archaeoglobus sulfaticallidus Strain PM70-1T.</title>
        <authorList>
            <person name="Stokke R."/>
            <person name="Hocking W.P."/>
            <person name="Steinsbu B.O."/>
            <person name="Steen I.H."/>
        </authorList>
    </citation>
    <scope>NUCLEOTIDE SEQUENCE [LARGE SCALE GENOMIC DNA]</scope>
    <source>
        <strain evidence="1">PM70-1</strain>
    </source>
</reference>
<dbReference type="EMBL" id="CP005290">
    <property type="protein sequence ID" value="AGK60242.1"/>
    <property type="molecule type" value="Genomic_DNA"/>
</dbReference>